<protein>
    <submittedName>
        <fullName evidence="1">FAD-dependent oxidoreductase</fullName>
    </submittedName>
</protein>
<dbReference type="Pfam" id="PF05834">
    <property type="entry name" value="Lycopene_cycl"/>
    <property type="match status" value="1"/>
</dbReference>
<reference evidence="1 2" key="1">
    <citation type="submission" date="2020-02" db="EMBL/GenBank/DDBJ databases">
        <title>Partial ammonium oxidation to N2 by heterotrophic bacteria.</title>
        <authorList>
            <person name="Wu M."/>
        </authorList>
    </citation>
    <scope>NUCLEOTIDE SEQUENCE [LARGE SCALE GENOMIC DNA]</scope>
    <source>
        <strain evidence="1 2">HO-1</strain>
    </source>
</reference>
<dbReference type="EMBL" id="CP049362">
    <property type="protein sequence ID" value="QXX79416.1"/>
    <property type="molecule type" value="Genomic_DNA"/>
</dbReference>
<evidence type="ECO:0000313" key="2">
    <source>
        <dbReference type="Proteomes" id="UP000826050"/>
    </source>
</evidence>
<dbReference type="Proteomes" id="UP000826050">
    <property type="component" value="Chromosome"/>
</dbReference>
<dbReference type="Gene3D" id="3.30.9.100">
    <property type="match status" value="1"/>
</dbReference>
<evidence type="ECO:0000313" key="1">
    <source>
        <dbReference type="EMBL" id="QXX79416.1"/>
    </source>
</evidence>
<gene>
    <name evidence="1" type="ORF">FE795_10575</name>
</gene>
<dbReference type="InterPro" id="IPR036188">
    <property type="entry name" value="FAD/NAD-bd_sf"/>
</dbReference>
<keyword evidence="2" id="KW-1185">Reference proteome</keyword>
<dbReference type="Gene3D" id="3.50.50.60">
    <property type="entry name" value="FAD/NAD(P)-binding domain"/>
    <property type="match status" value="1"/>
</dbReference>
<dbReference type="PANTHER" id="PTHR43747">
    <property type="entry name" value="FAD-BINDING PROTEIN"/>
    <property type="match status" value="1"/>
</dbReference>
<dbReference type="RefSeq" id="WP_131070648.1">
    <property type="nucleotide sequence ID" value="NZ_CP049362.1"/>
</dbReference>
<dbReference type="SUPFAM" id="SSF51905">
    <property type="entry name" value="FAD/NAD(P)-binding domain"/>
    <property type="match status" value="1"/>
</dbReference>
<sequence>MIIVVGAGVAGLAAARRLSMQGQAVTLVAPPERQPSWGETLSERGAQVLTRLGWESCLDETVALRSQGRFSVWGNEGLRTVQDEDGQGYLLDKARLEQVLLERLQKEEKLSLRRTRVLSLEHQPHGLTVRLADGTSLEAAALIDCSGRAAVSCGSVAERQRLDRLVAAWRVFDLPQGAEPLAASLVEAAELGWWYLSPMPGHRLTVALFSDADLLPDALSHDGSTWAGLLACADAARVRMESLGLIDQMADCAPTVSAAASATVSHFVEGRLLRAGDAGAAMDPLAANGLATALWSGSQSAQAALALTQGNPEPARSYEKDYLLGLVRHLNAQHALYGREQRYAAQPFWQRRHRPLE</sequence>
<dbReference type="InterPro" id="IPR050816">
    <property type="entry name" value="Flavin-dep_Halogenase_NPB"/>
</dbReference>
<organism evidence="1 2">
    <name type="scientific">Alcaligenes ammonioxydans</name>
    <dbReference type="NCBI Taxonomy" id="2582914"/>
    <lineage>
        <taxon>Bacteria</taxon>
        <taxon>Pseudomonadati</taxon>
        <taxon>Pseudomonadota</taxon>
        <taxon>Betaproteobacteria</taxon>
        <taxon>Burkholderiales</taxon>
        <taxon>Alcaligenaceae</taxon>
        <taxon>Alcaligenes</taxon>
    </lineage>
</organism>
<accession>A0ABX8STR7</accession>
<name>A0ABX8STR7_9BURK</name>
<proteinExistence type="predicted"/>
<dbReference type="PRINTS" id="PR00420">
    <property type="entry name" value="RNGMNOXGNASE"/>
</dbReference>
<dbReference type="PANTHER" id="PTHR43747:SF1">
    <property type="entry name" value="SLR1998 PROTEIN"/>
    <property type="match status" value="1"/>
</dbReference>